<dbReference type="Pfam" id="PF17768">
    <property type="entry name" value="RecJ_OB"/>
    <property type="match status" value="1"/>
</dbReference>
<dbReference type="Gene3D" id="3.10.310.30">
    <property type="match status" value="1"/>
</dbReference>
<dbReference type="PANTHER" id="PTHR30255">
    <property type="entry name" value="SINGLE-STRANDED-DNA-SPECIFIC EXONUCLEASE RECJ"/>
    <property type="match status" value="1"/>
</dbReference>
<keyword evidence="4" id="KW-0269">Exonuclease</keyword>
<dbReference type="GO" id="GO:0004527">
    <property type="term" value="F:exonuclease activity"/>
    <property type="evidence" value="ECO:0007669"/>
    <property type="project" value="UniProtKB-KW"/>
</dbReference>
<keyword evidence="1" id="KW-0378">Hydrolase</keyword>
<protein>
    <submittedName>
        <fullName evidence="4">Single-stranded-DNA-specific exonuclease RecJ</fullName>
    </submittedName>
</protein>
<reference evidence="4" key="1">
    <citation type="submission" date="2018-06" db="EMBL/GenBank/DDBJ databases">
        <authorList>
            <person name="Zhirakovskaya E."/>
        </authorList>
    </citation>
    <scope>NUCLEOTIDE SEQUENCE</scope>
</reference>
<evidence type="ECO:0000313" key="4">
    <source>
        <dbReference type="EMBL" id="VAW27763.1"/>
    </source>
</evidence>
<dbReference type="InterPro" id="IPR038763">
    <property type="entry name" value="DHH_sf"/>
</dbReference>
<evidence type="ECO:0000259" key="3">
    <source>
        <dbReference type="Pfam" id="PF17768"/>
    </source>
</evidence>
<accession>A0A3B0UHE4</accession>
<gene>
    <name evidence="4" type="ORF">MNBD_BACTEROID06-441</name>
</gene>
<dbReference type="InterPro" id="IPR051673">
    <property type="entry name" value="SSDNA_exonuclease_RecJ"/>
</dbReference>
<sequence length="230" mass="25608">ALEMLSDNLVYKNRKSTVLFQPNWHKGVIGIVASKCVDEYYKPTIVLTESNGFVTGSARSVSGFDVHEAILQCENLLDQFGGHKYAAGLSLKRDNLDAFVLAFEEIVTTTITPEQEKKQLNIDAEITLGLINYKFLDIINQMAPFGPANLQPVFVAKEVTVQKAFLLKNAHLKLSVTQNGAVFDGIGFNMAQHYSADLEGKKIDIVFNIDENNFRGIKSIQLKIKDLKLN</sequence>
<dbReference type="InterPro" id="IPR003156">
    <property type="entry name" value="DHHA1_dom"/>
</dbReference>
<evidence type="ECO:0000256" key="1">
    <source>
        <dbReference type="ARBA" id="ARBA00022801"/>
    </source>
</evidence>
<dbReference type="EMBL" id="UOES01000298">
    <property type="protein sequence ID" value="VAW27763.1"/>
    <property type="molecule type" value="Genomic_DNA"/>
</dbReference>
<dbReference type="AlphaFoldDB" id="A0A3B0UHE4"/>
<organism evidence="4">
    <name type="scientific">hydrothermal vent metagenome</name>
    <dbReference type="NCBI Taxonomy" id="652676"/>
    <lineage>
        <taxon>unclassified sequences</taxon>
        <taxon>metagenomes</taxon>
        <taxon>ecological metagenomes</taxon>
    </lineage>
</organism>
<dbReference type="SUPFAM" id="SSF64182">
    <property type="entry name" value="DHH phosphoesterases"/>
    <property type="match status" value="1"/>
</dbReference>
<dbReference type="InterPro" id="IPR041122">
    <property type="entry name" value="RecJ_OB"/>
</dbReference>
<dbReference type="Pfam" id="PF02272">
    <property type="entry name" value="DHHA1"/>
    <property type="match status" value="1"/>
</dbReference>
<dbReference type="PANTHER" id="PTHR30255:SF2">
    <property type="entry name" value="SINGLE-STRANDED-DNA-SPECIFIC EXONUCLEASE RECJ"/>
    <property type="match status" value="1"/>
</dbReference>
<evidence type="ECO:0000259" key="2">
    <source>
        <dbReference type="Pfam" id="PF02272"/>
    </source>
</evidence>
<proteinExistence type="predicted"/>
<feature type="non-terminal residue" evidence="4">
    <location>
        <position position="1"/>
    </location>
</feature>
<keyword evidence="4" id="KW-0540">Nuclease</keyword>
<feature type="domain" description="DHHA1" evidence="2">
    <location>
        <begin position="18"/>
        <end position="107"/>
    </location>
</feature>
<feature type="domain" description="RecJ OB" evidence="3">
    <location>
        <begin position="122"/>
        <end position="226"/>
    </location>
</feature>
<name>A0A3B0UHE4_9ZZZZ</name>
<dbReference type="GO" id="GO:0003676">
    <property type="term" value="F:nucleic acid binding"/>
    <property type="evidence" value="ECO:0007669"/>
    <property type="project" value="InterPro"/>
</dbReference>